<accession>A0ABP0HJP3</accession>
<organism evidence="3 4">
    <name type="scientific">Durusdinium trenchii</name>
    <dbReference type="NCBI Taxonomy" id="1381693"/>
    <lineage>
        <taxon>Eukaryota</taxon>
        <taxon>Sar</taxon>
        <taxon>Alveolata</taxon>
        <taxon>Dinophyceae</taxon>
        <taxon>Suessiales</taxon>
        <taxon>Symbiodiniaceae</taxon>
        <taxon>Durusdinium</taxon>
    </lineage>
</organism>
<evidence type="ECO:0000313" key="3">
    <source>
        <dbReference type="EMBL" id="CAK8989374.1"/>
    </source>
</evidence>
<dbReference type="InterPro" id="IPR013094">
    <property type="entry name" value="AB_hydrolase_3"/>
</dbReference>
<reference evidence="3 4" key="1">
    <citation type="submission" date="2024-02" db="EMBL/GenBank/DDBJ databases">
        <authorList>
            <person name="Chen Y."/>
            <person name="Shah S."/>
            <person name="Dougan E. K."/>
            <person name="Thang M."/>
            <person name="Chan C."/>
        </authorList>
    </citation>
    <scope>NUCLEOTIDE SEQUENCE [LARGE SCALE GENOMIC DNA]</scope>
</reference>
<protein>
    <recommendedName>
        <fullName evidence="2">Alpha/beta hydrolase fold-3 domain-containing protein</fullName>
    </recommendedName>
</protein>
<feature type="domain" description="Alpha/beta hydrolase fold-3" evidence="2">
    <location>
        <begin position="549"/>
        <end position="739"/>
    </location>
</feature>
<dbReference type="SUPFAM" id="SSF53474">
    <property type="entry name" value="alpha/beta-Hydrolases"/>
    <property type="match status" value="1"/>
</dbReference>
<dbReference type="InterPro" id="IPR050300">
    <property type="entry name" value="GDXG_lipolytic_enzyme"/>
</dbReference>
<dbReference type="Pfam" id="PF07859">
    <property type="entry name" value="Abhydrolase_3"/>
    <property type="match status" value="1"/>
</dbReference>
<comment type="caution">
    <text evidence="3">The sequence shown here is derived from an EMBL/GenBank/DDBJ whole genome shotgun (WGS) entry which is preliminary data.</text>
</comment>
<dbReference type="InterPro" id="IPR029058">
    <property type="entry name" value="AB_hydrolase_fold"/>
</dbReference>
<name>A0ABP0HJP3_9DINO</name>
<evidence type="ECO:0000256" key="1">
    <source>
        <dbReference type="ARBA" id="ARBA00022801"/>
    </source>
</evidence>
<keyword evidence="4" id="KW-1185">Reference proteome</keyword>
<gene>
    <name evidence="3" type="ORF">CCMP2556_LOCUS1635</name>
</gene>
<sequence length="1697" mass="191745">MVGNYIYHVWCFAQDNWVQQAPSPAPSPSFIAPTVPNQVDQVHMTAVNLAIGQVTTFDQTPPTFQVGTVSSAVSETSLQITLTLDEPGTIWCQPVRTGFAEPSINEILQNNEYSDACGTSSCVVTMTGLYAKTVYDIWCYAEDDNVYPQIPNGQKFTSGEVETLSTLDTTPPILTIVSAESPTSSDIRIKVKLDEPGTVWCNSFQAGTAYGSPNFAAVSGGGFRSYVGFPGLSPNSPINTNVEVIVSGLDEFTLYDTYCAAEGASTLPSVNQMLAADILLTAPAVGQITTLDQSPPVFTELGASGITETTIQVTFKCNEVFLPTRWSPRGRQRQNFPCFFRHECEELIHGSWTFWPPSMADVAAGGRWALWLASWWGLKGLLWDTRRLGEAGEAFSGATWDPEFDPSIYVLCLSLATHVRVPPPFGQVPPLLDVFIVYFQCFSPFCSLLFGTLALCYRSPTWLLSSASCAWAAFGRPCWPRRGAQRPARPWLTMLHPYFYWFYRRVPGYGGGEVHIERLWPSGLEAPIDVWYEAGASSPSRSQPLRPILLNLHGGAWRGGEARISPQSPIWQTLAAQGFLIVSCEYRRRRGAQWPVQLNDCRAALMWLVREGAAQFHGDLEDLTIAGASAGGHLVALLLAEAVKKQLPLPVTFRAALLFYPALDPADRCRSTVRLPFSCSLLGVRYQMSALEWFFEFFVLKSQRHCWSSAEPLKQLQELRKEQAAAWPPTLVVHGERDGVVPVEHSREFLKTLAELSEEGGVGLRSCDQLLEIPGGRHTFEIVYCDLSALWREHGACRSYCRVTRSDSGESSLSINRILKADYYADQLGDTFTSATIDLSRLENDASLAELERGTLYDVYCWSRDEAVQHSCYAAAPSATCSSTYPRNNYQAQSYVDTAFGGTPPGTVTNAGGLPGGKILHVRTPDTTAPVIVFVEAESTEESSITVTLQLDEPGTAYCKAYSSLQTIAAALYTDLTTTPIYSNTVSNWNNIYKNFDIKVSGLTMETKYYVYCAAEDDELAEGAATISPAPTQNNQASPILTESTGRFTLDLTPPVITVVSIASMSENTATVTLQLDEPGTAWCSAVRDQATPPSINQIIAASFSNTVSTATTDFTVQVQNLQRDTECPCNGSVSALAITLREIRGYDSMDALDILISHFTGNPHRKKARQLAPDDEWQEFISRGDEKRVWLNHRTGEVWKGRQCRYRPSDWESGMRTLNWWLWQKTLNMREQREDKPLTQFQGPWDKGDGSADEVDTSPLAYDEPDDPAAWKGGSLKQRVVDLKHDLWEEMVANDEESRDLTNSDLFDWRTYLKQLQKMPPDLADEAKSFKAEIHRTAWCSWTNRPQFHFAVETNRFRILVNQPRGRSGTLIYYDHRRNFLAIGERPDGRRIEPTPKEQDVCAAFGGNCFFMRKLKNKLLDGSKCQELSYRNLVRRFLRLDADSDLLEHARDNDLLEFDEARLIWRLSQDEMEKDWRLFLQSQGQKLAPWRLDDAFWNFDQEMNRQTLHEDISLAVEQFSKQQDHQRWQECCRQINRCDRCRRDFYRVLEAETHKDAFREVQWHFWHGASMLKVSEIYYTHDTINSRFKDHRWTLEDTVHQLQTHQVRVQDIPALQVMYYHGRYFSIDNRRLWCFKKFAEWSGAELWIPVQVHCIAGPGKILQSGPKHRNFLMKFFDAFSTRCNGEYVEFFSRRRT</sequence>
<dbReference type="Proteomes" id="UP001642484">
    <property type="component" value="Unassembled WGS sequence"/>
</dbReference>
<proteinExistence type="predicted"/>
<evidence type="ECO:0000313" key="4">
    <source>
        <dbReference type="Proteomes" id="UP001642484"/>
    </source>
</evidence>
<dbReference type="EMBL" id="CAXAMN010000558">
    <property type="protein sequence ID" value="CAK8989374.1"/>
    <property type="molecule type" value="Genomic_DNA"/>
</dbReference>
<keyword evidence="1" id="KW-0378">Hydrolase</keyword>
<dbReference type="PANTHER" id="PTHR48081">
    <property type="entry name" value="AB HYDROLASE SUPERFAMILY PROTEIN C4A8.06C"/>
    <property type="match status" value="1"/>
</dbReference>
<evidence type="ECO:0000259" key="2">
    <source>
        <dbReference type="Pfam" id="PF07859"/>
    </source>
</evidence>
<dbReference type="Gene3D" id="3.40.50.1820">
    <property type="entry name" value="alpha/beta hydrolase"/>
    <property type="match status" value="1"/>
</dbReference>